<evidence type="ECO:0000313" key="12">
    <source>
        <dbReference type="EMBL" id="HIS30246.1"/>
    </source>
</evidence>
<dbReference type="SMART" id="SM00640">
    <property type="entry name" value="Glyco_32"/>
    <property type="match status" value="1"/>
</dbReference>
<reference evidence="12" key="1">
    <citation type="submission" date="2020-10" db="EMBL/GenBank/DDBJ databases">
        <authorList>
            <person name="Gilroy R."/>
        </authorList>
    </citation>
    <scope>NUCLEOTIDE SEQUENCE</scope>
    <source>
        <strain evidence="12">CHK190-19873</strain>
    </source>
</reference>
<dbReference type="InterPro" id="IPR013189">
    <property type="entry name" value="Glyco_hydro_32_C"/>
</dbReference>
<feature type="domain" description="Glycosyl hydrolase family 32 C-terminal" evidence="11">
    <location>
        <begin position="359"/>
        <end position="480"/>
    </location>
</feature>
<dbReference type="PROSITE" id="PS00609">
    <property type="entry name" value="GLYCOSYL_HYDROL_F32"/>
    <property type="match status" value="1"/>
</dbReference>
<organism evidence="12 13">
    <name type="scientific">Candidatus Limivivens intestinipullorum</name>
    <dbReference type="NCBI Taxonomy" id="2840858"/>
    <lineage>
        <taxon>Bacteria</taxon>
        <taxon>Bacillati</taxon>
        <taxon>Bacillota</taxon>
        <taxon>Clostridia</taxon>
        <taxon>Lachnospirales</taxon>
        <taxon>Lachnospiraceae</taxon>
        <taxon>Lachnospiraceae incertae sedis</taxon>
        <taxon>Candidatus Limivivens</taxon>
    </lineage>
</organism>
<evidence type="ECO:0000256" key="7">
    <source>
        <dbReference type="ARBA" id="ARBA00033367"/>
    </source>
</evidence>
<comment type="subcellular location">
    <subcellularLocation>
        <location evidence="9">Cytoplasm</location>
    </subcellularLocation>
</comment>
<protein>
    <recommendedName>
        <fullName evidence="4 8">Sucrose-6-phosphate hydrolase</fullName>
        <ecNumber evidence="3 8">3.2.1.26</ecNumber>
    </recommendedName>
    <alternativeName>
        <fullName evidence="7 9">Invertase</fullName>
    </alternativeName>
</protein>
<dbReference type="InterPro" id="IPR051214">
    <property type="entry name" value="GH32_Enzymes"/>
</dbReference>
<dbReference type="AlphaFoldDB" id="A0A9D1ER64"/>
<feature type="domain" description="Glycosyl hydrolase family 32 N-terminal" evidence="10">
    <location>
        <begin position="29"/>
        <end position="336"/>
    </location>
</feature>
<evidence type="ECO:0000256" key="6">
    <source>
        <dbReference type="ARBA" id="ARBA00023295"/>
    </source>
</evidence>
<evidence type="ECO:0000259" key="10">
    <source>
        <dbReference type="Pfam" id="PF00251"/>
    </source>
</evidence>
<dbReference type="EC" id="3.2.1.26" evidence="3 8"/>
<comment type="similarity">
    <text evidence="2 8">Belongs to the glycosyl hydrolase 32 family.</text>
</comment>
<comment type="function">
    <text evidence="9">Enables the bacterium to metabolize sucrose as a sole carbon source.</text>
</comment>
<evidence type="ECO:0000256" key="4">
    <source>
        <dbReference type="ARBA" id="ARBA00019623"/>
    </source>
</evidence>
<evidence type="ECO:0000259" key="11">
    <source>
        <dbReference type="Pfam" id="PF08244"/>
    </source>
</evidence>
<keyword evidence="6 8" id="KW-0326">Glycosidase</keyword>
<gene>
    <name evidence="12" type="ORF">IAB44_01650</name>
</gene>
<dbReference type="GO" id="GO:0005975">
    <property type="term" value="P:carbohydrate metabolic process"/>
    <property type="evidence" value="ECO:0007669"/>
    <property type="project" value="InterPro"/>
</dbReference>
<keyword evidence="5 8" id="KW-0378">Hydrolase</keyword>
<accession>A0A9D1ER64</accession>
<dbReference type="SUPFAM" id="SSF49899">
    <property type="entry name" value="Concanavalin A-like lectins/glucanases"/>
    <property type="match status" value="1"/>
</dbReference>
<evidence type="ECO:0000256" key="5">
    <source>
        <dbReference type="ARBA" id="ARBA00022801"/>
    </source>
</evidence>
<dbReference type="Gene3D" id="2.60.120.560">
    <property type="entry name" value="Exo-inulinase, domain 1"/>
    <property type="match status" value="1"/>
</dbReference>
<comment type="caution">
    <text evidence="12">The sequence shown here is derived from an EMBL/GenBank/DDBJ whole genome shotgun (WGS) entry which is preliminary data.</text>
</comment>
<dbReference type="SUPFAM" id="SSF75005">
    <property type="entry name" value="Arabinanase/levansucrase/invertase"/>
    <property type="match status" value="1"/>
</dbReference>
<evidence type="ECO:0000256" key="1">
    <source>
        <dbReference type="ARBA" id="ARBA00004914"/>
    </source>
</evidence>
<dbReference type="InterPro" id="IPR018053">
    <property type="entry name" value="Glyco_hydro_32_AS"/>
</dbReference>
<comment type="catalytic activity">
    <reaction evidence="8">
        <text>Hydrolysis of terminal non-reducing beta-D-fructofuranoside residues in beta-D-fructofuranosides.</text>
        <dbReference type="EC" id="3.2.1.26"/>
    </reaction>
</comment>
<evidence type="ECO:0000256" key="9">
    <source>
        <dbReference type="RuleBase" id="RU365015"/>
    </source>
</evidence>
<evidence type="ECO:0000256" key="3">
    <source>
        <dbReference type="ARBA" id="ARBA00012758"/>
    </source>
</evidence>
<evidence type="ECO:0000256" key="2">
    <source>
        <dbReference type="ARBA" id="ARBA00009902"/>
    </source>
</evidence>
<dbReference type="Proteomes" id="UP000823935">
    <property type="component" value="Unassembled WGS sequence"/>
</dbReference>
<dbReference type="Pfam" id="PF00251">
    <property type="entry name" value="Glyco_hydro_32N"/>
    <property type="match status" value="1"/>
</dbReference>
<dbReference type="EMBL" id="DVIQ01000008">
    <property type="protein sequence ID" value="HIS30246.1"/>
    <property type="molecule type" value="Genomic_DNA"/>
</dbReference>
<proteinExistence type="inferred from homology"/>
<dbReference type="GO" id="GO:0004564">
    <property type="term" value="F:beta-fructofuranosidase activity"/>
    <property type="evidence" value="ECO:0007669"/>
    <property type="project" value="UniProtKB-EC"/>
</dbReference>
<keyword evidence="9" id="KW-0963">Cytoplasm</keyword>
<dbReference type="CDD" id="cd08996">
    <property type="entry name" value="GH32_FFase"/>
    <property type="match status" value="1"/>
</dbReference>
<evidence type="ECO:0000256" key="8">
    <source>
        <dbReference type="RuleBase" id="RU362110"/>
    </source>
</evidence>
<comment type="pathway">
    <text evidence="1 9">Glycan biosynthesis; sucrose metabolism.</text>
</comment>
<evidence type="ECO:0000313" key="13">
    <source>
        <dbReference type="Proteomes" id="UP000823935"/>
    </source>
</evidence>
<reference evidence="12" key="2">
    <citation type="journal article" date="2021" name="PeerJ">
        <title>Extensive microbial diversity within the chicken gut microbiome revealed by metagenomics and culture.</title>
        <authorList>
            <person name="Gilroy R."/>
            <person name="Ravi A."/>
            <person name="Getino M."/>
            <person name="Pursley I."/>
            <person name="Horton D.L."/>
            <person name="Alikhan N.F."/>
            <person name="Baker D."/>
            <person name="Gharbi K."/>
            <person name="Hall N."/>
            <person name="Watson M."/>
            <person name="Adriaenssens E.M."/>
            <person name="Foster-Nyarko E."/>
            <person name="Jarju S."/>
            <person name="Secka A."/>
            <person name="Antonio M."/>
            <person name="Oren A."/>
            <person name="Chaudhuri R.R."/>
            <person name="La Ragione R."/>
            <person name="Hildebrand F."/>
            <person name="Pallen M.J."/>
        </authorList>
    </citation>
    <scope>NUCLEOTIDE SEQUENCE</scope>
    <source>
        <strain evidence="12">CHK190-19873</strain>
    </source>
</reference>
<dbReference type="InterPro" id="IPR001362">
    <property type="entry name" value="Glyco_hydro_32"/>
</dbReference>
<name>A0A9D1ER64_9FIRM</name>
<dbReference type="NCBIfam" id="TIGR01322">
    <property type="entry name" value="scrB_fam"/>
    <property type="match status" value="1"/>
</dbReference>
<dbReference type="PANTHER" id="PTHR43101:SF1">
    <property type="entry name" value="BETA-FRUCTOSIDASE"/>
    <property type="match status" value="1"/>
</dbReference>
<keyword evidence="9" id="KW-0119">Carbohydrate metabolism</keyword>
<dbReference type="Pfam" id="PF08244">
    <property type="entry name" value="Glyco_hydro_32C"/>
    <property type="match status" value="1"/>
</dbReference>
<dbReference type="PANTHER" id="PTHR43101">
    <property type="entry name" value="BETA-FRUCTOSIDASE"/>
    <property type="match status" value="1"/>
</dbReference>
<dbReference type="Gene3D" id="2.115.10.20">
    <property type="entry name" value="Glycosyl hydrolase domain, family 43"/>
    <property type="match status" value="1"/>
</dbReference>
<dbReference type="GO" id="GO:0005737">
    <property type="term" value="C:cytoplasm"/>
    <property type="evidence" value="ECO:0007669"/>
    <property type="project" value="UniProtKB-SubCell"/>
</dbReference>
<dbReference type="InterPro" id="IPR006232">
    <property type="entry name" value="Suc6P_hydrolase"/>
</dbReference>
<dbReference type="InterPro" id="IPR013148">
    <property type="entry name" value="Glyco_hydro_32_N"/>
</dbReference>
<dbReference type="InterPro" id="IPR023296">
    <property type="entry name" value="Glyco_hydro_beta-prop_sf"/>
</dbReference>
<dbReference type="InterPro" id="IPR013320">
    <property type="entry name" value="ConA-like_dom_sf"/>
</dbReference>
<sequence length="492" mass="56048">MHSEKLEKARAYEKREAARVPEFQRPAFHMSVPIGWMNDPNGFSFYKGDYHLFFQYNPYGTHWDTMHWGHVRSKDLVTWEYLPAALAPDEPYDEAGVFSGTAMEADGKHILMYTGVTEHMGPDGKKVIRQNQCIAVGDGENYVKLSANPVITGDMLPAGCSREDFRDPKIWMENGVFYAAAANRAEDGSGQIALFTSGDGEKWSFHSMLDKCENRLGRMWECPDFFPLDGRQVLLLSPQDMMAQGLEFHGGNNAAFLLGDYDRETCRFSGETVQSADYGLDFYAPQTLEAPDGRRILIGWMKSWDADLLLDGFRWNGMMTFPRELTLREGRIFQNPVEEIWKYYGKEIVYRHVELQGQREFEGISGRTLDLTVEAEAGSYEAFRIFVAKNERFETVISYDPGTSVLTFDRTGCGVRRDCACLRRIAVRKQEGRLKLRILLDKYSAEIFVNDGESVLTSLVPTPLEADRIVFETEGKAEVSMTCHEVRKSESR</sequence>